<dbReference type="Proteomes" id="UP000252040">
    <property type="component" value="Unplaced"/>
</dbReference>
<feature type="transmembrane region" description="Helical" evidence="7">
    <location>
        <begin position="286"/>
        <end position="308"/>
    </location>
</feature>
<dbReference type="Gene3D" id="1.20.1250.20">
    <property type="entry name" value="MFS general substrate transporter like domains"/>
    <property type="match status" value="1"/>
</dbReference>
<feature type="transmembrane region" description="Helical" evidence="7">
    <location>
        <begin position="261"/>
        <end position="280"/>
    </location>
</feature>
<sequence>MALAGLAMGCIDTVANMQLVRIYQKDSAVFLQVLHFFVGFGALLSPLIADPFLSEANCLPTNRTANATSGGHLLHASSVLAHHHTGAQPWSNQTLTPQDGAGARVSYAFWIMALINLPVPMAVLCLLSKERLLTCCPQRRPLLLSADELTLETQPPEKEDTSSLPPKFHPGHEDLFRCCQRKNFKGVPSSFFAIHITAALVLFMTDGLTGAYSAFVYSYAVEKPLSVGHKVAGYLPSLFWGFITLGRLISIPISSRVKPATMVFVNVVGVVVTFLVLLVFSYNVVFLFVGTASLGLFLSSTFPSMLAYTEDILQYKGCATTVLVTGAGVGEMALQMLVGSIFQARGSYSFLVCGVIFGGLAFTFYILLLFFHRMHPGLSSVPTQDKALGMESLECYQR</sequence>
<evidence type="ECO:0000256" key="5">
    <source>
        <dbReference type="ARBA" id="ARBA00023136"/>
    </source>
</evidence>
<gene>
    <name evidence="9" type="primary">MFSD4A</name>
</gene>
<evidence type="ECO:0000256" key="3">
    <source>
        <dbReference type="ARBA" id="ARBA00022692"/>
    </source>
</evidence>
<dbReference type="InterPro" id="IPR036259">
    <property type="entry name" value="MFS_trans_sf"/>
</dbReference>
<evidence type="ECO:0000256" key="1">
    <source>
        <dbReference type="ARBA" id="ARBA00004141"/>
    </source>
</evidence>
<comment type="subcellular location">
    <subcellularLocation>
        <location evidence="1">Membrane</location>
        <topology evidence="1">Multi-pass membrane protein</topology>
    </subcellularLocation>
</comment>
<dbReference type="Pfam" id="PF07690">
    <property type="entry name" value="MFS_1"/>
    <property type="match status" value="1"/>
</dbReference>
<dbReference type="AlphaFoldDB" id="A0A341BW06"/>
<keyword evidence="4 7" id="KW-1133">Transmembrane helix</keyword>
<evidence type="ECO:0000256" key="7">
    <source>
        <dbReference type="SAM" id="Phobius"/>
    </source>
</evidence>
<evidence type="ECO:0000256" key="6">
    <source>
        <dbReference type="ARBA" id="ARBA00040840"/>
    </source>
</evidence>
<evidence type="ECO:0000313" key="8">
    <source>
        <dbReference type="Proteomes" id="UP000252040"/>
    </source>
</evidence>
<dbReference type="CTD" id="148808"/>
<name>A0A341BW06_NEOAA</name>
<dbReference type="PANTHER" id="PTHR23121:SF10">
    <property type="entry name" value="MAJOR FACILITATOR SUPERFAMILY DOMAIN-CONTAINING PROTEIN 4A"/>
    <property type="match status" value="1"/>
</dbReference>
<dbReference type="SUPFAM" id="SSF103473">
    <property type="entry name" value="MFS general substrate transporter"/>
    <property type="match status" value="1"/>
</dbReference>
<feature type="transmembrane region" description="Helical" evidence="7">
    <location>
        <begin position="28"/>
        <end position="49"/>
    </location>
</feature>
<comment type="similarity">
    <text evidence="2">Belongs to the major facilitator superfamily.</text>
</comment>
<dbReference type="RefSeq" id="XP_024606866.1">
    <property type="nucleotide sequence ID" value="XM_024751098.1"/>
</dbReference>
<dbReference type="InterPro" id="IPR011701">
    <property type="entry name" value="MFS"/>
</dbReference>
<dbReference type="GO" id="GO:0022857">
    <property type="term" value="F:transmembrane transporter activity"/>
    <property type="evidence" value="ECO:0007669"/>
    <property type="project" value="InterPro"/>
</dbReference>
<evidence type="ECO:0000313" key="9">
    <source>
        <dbReference type="RefSeq" id="XP_024606866.1"/>
    </source>
</evidence>
<protein>
    <recommendedName>
        <fullName evidence="6">Major facilitator superfamily domain-containing protein 4A</fullName>
    </recommendedName>
</protein>
<dbReference type="GeneID" id="112403553"/>
<dbReference type="GO" id="GO:0016020">
    <property type="term" value="C:membrane"/>
    <property type="evidence" value="ECO:0007669"/>
    <property type="project" value="UniProtKB-SubCell"/>
</dbReference>
<dbReference type="PANTHER" id="PTHR23121">
    <property type="entry name" value="SODIUM-DEPENDENT GLUCOSE TRANSPORTER 1"/>
    <property type="match status" value="1"/>
</dbReference>
<evidence type="ECO:0000256" key="2">
    <source>
        <dbReference type="ARBA" id="ARBA00008335"/>
    </source>
</evidence>
<reference evidence="9" key="1">
    <citation type="submission" date="2025-08" db="UniProtKB">
        <authorList>
            <consortium name="RefSeq"/>
        </authorList>
    </citation>
    <scope>IDENTIFICATION</scope>
    <source>
        <tissue evidence="9">Meat</tissue>
    </source>
</reference>
<keyword evidence="8" id="KW-1185">Reference proteome</keyword>
<feature type="transmembrane region" description="Helical" evidence="7">
    <location>
        <begin position="191"/>
        <end position="219"/>
    </location>
</feature>
<feature type="transmembrane region" description="Helical" evidence="7">
    <location>
        <begin position="107"/>
        <end position="127"/>
    </location>
</feature>
<feature type="transmembrane region" description="Helical" evidence="7">
    <location>
        <begin position="231"/>
        <end position="249"/>
    </location>
</feature>
<keyword evidence="3 7" id="KW-0812">Transmembrane</keyword>
<feature type="transmembrane region" description="Helical" evidence="7">
    <location>
        <begin position="320"/>
        <end position="342"/>
    </location>
</feature>
<accession>A0A341BW06</accession>
<dbReference type="FunFam" id="1.20.1250.20:FF:000200">
    <property type="entry name" value="Major facilitator superfamily domain-containing protein 4A"/>
    <property type="match status" value="1"/>
</dbReference>
<keyword evidence="5 7" id="KW-0472">Membrane</keyword>
<organism evidence="8 9">
    <name type="scientific">Neophocaena asiaeorientalis asiaeorientalis</name>
    <name type="common">Yangtze finless porpoise</name>
    <name type="synonym">Neophocaena phocaenoides subsp. asiaeorientalis</name>
    <dbReference type="NCBI Taxonomy" id="1706337"/>
    <lineage>
        <taxon>Eukaryota</taxon>
        <taxon>Metazoa</taxon>
        <taxon>Chordata</taxon>
        <taxon>Craniata</taxon>
        <taxon>Vertebrata</taxon>
        <taxon>Euteleostomi</taxon>
        <taxon>Mammalia</taxon>
        <taxon>Eutheria</taxon>
        <taxon>Laurasiatheria</taxon>
        <taxon>Artiodactyla</taxon>
        <taxon>Whippomorpha</taxon>
        <taxon>Cetacea</taxon>
        <taxon>Odontoceti</taxon>
        <taxon>Phocoenidae</taxon>
        <taxon>Neophocaena</taxon>
    </lineage>
</organism>
<feature type="transmembrane region" description="Helical" evidence="7">
    <location>
        <begin position="348"/>
        <end position="371"/>
    </location>
</feature>
<proteinExistence type="inferred from homology"/>
<evidence type="ECO:0000256" key="4">
    <source>
        <dbReference type="ARBA" id="ARBA00022989"/>
    </source>
</evidence>